<dbReference type="SUPFAM" id="SSF53167">
    <property type="entry name" value="Purine and uridine phosphorylases"/>
    <property type="match status" value="1"/>
</dbReference>
<dbReference type="InterPro" id="IPR035994">
    <property type="entry name" value="Nucleoside_phosphorylase_sf"/>
</dbReference>
<organism evidence="1 2">
    <name type="scientific">Aspergillus ruber (strain CBS 135680)</name>
    <dbReference type="NCBI Taxonomy" id="1388766"/>
    <lineage>
        <taxon>Eukaryota</taxon>
        <taxon>Fungi</taxon>
        <taxon>Dikarya</taxon>
        <taxon>Ascomycota</taxon>
        <taxon>Pezizomycotina</taxon>
        <taxon>Eurotiomycetes</taxon>
        <taxon>Eurotiomycetidae</taxon>
        <taxon>Eurotiales</taxon>
        <taxon>Aspergillaceae</taxon>
        <taxon>Aspergillus</taxon>
        <taxon>Aspergillus subgen. Aspergillus</taxon>
    </lineage>
</organism>
<proteinExistence type="predicted"/>
<dbReference type="Gene3D" id="3.40.50.1580">
    <property type="entry name" value="Nucleoside phosphorylase domain"/>
    <property type="match status" value="1"/>
</dbReference>
<dbReference type="Proteomes" id="UP000019804">
    <property type="component" value="Unassembled WGS sequence"/>
</dbReference>
<dbReference type="EMBL" id="KK088417">
    <property type="protein sequence ID" value="EYE96731.1"/>
    <property type="molecule type" value="Genomic_DNA"/>
</dbReference>
<dbReference type="GeneID" id="63701351"/>
<evidence type="ECO:0008006" key="3">
    <source>
        <dbReference type="Google" id="ProtNLM"/>
    </source>
</evidence>
<reference evidence="2" key="1">
    <citation type="journal article" date="2014" name="Nat. Commun.">
        <title>Genomic adaptations of the halophilic Dead Sea filamentous fungus Eurotium rubrum.</title>
        <authorList>
            <person name="Kis-Papo T."/>
            <person name="Weig A.R."/>
            <person name="Riley R."/>
            <person name="Persoh D."/>
            <person name="Salamov A."/>
            <person name="Sun H."/>
            <person name="Lipzen A."/>
            <person name="Wasser S.P."/>
            <person name="Rambold G."/>
            <person name="Grigoriev I.V."/>
            <person name="Nevo E."/>
        </authorList>
    </citation>
    <scope>NUCLEOTIDE SEQUENCE [LARGE SCALE GENOMIC DNA]</scope>
    <source>
        <strain evidence="2">CBS 135680</strain>
    </source>
</reference>
<dbReference type="STRING" id="1388766.A0A017SIZ8"/>
<evidence type="ECO:0000313" key="1">
    <source>
        <dbReference type="EMBL" id="EYE96731.1"/>
    </source>
</evidence>
<keyword evidence="2" id="KW-1185">Reference proteome</keyword>
<gene>
    <name evidence="1" type="ORF">EURHEDRAFT_513993</name>
</gene>
<dbReference type="RefSeq" id="XP_040640419.1">
    <property type="nucleotide sequence ID" value="XM_040786227.1"/>
</dbReference>
<dbReference type="AlphaFoldDB" id="A0A017SIZ8"/>
<dbReference type="GO" id="GO:0009116">
    <property type="term" value="P:nucleoside metabolic process"/>
    <property type="evidence" value="ECO:0007669"/>
    <property type="project" value="InterPro"/>
</dbReference>
<sequence length="335" mass="37384">MALAHDDYTIAWICALPPSTDPNAYVLGELNGHYIVIACLPTGTYGTVSAATVISHLVSTFPRIQFGLMVGIGGGVPSTSNGIRLGDVVASKPVGKYSEVVQYGYGKTLLRHMAHLEAIQMIRKEDIISKIVNQQTDCLFRSTYPHGDNKGSCENCDKEQLVYHHPRDTRTPHIHYGLIASGDQVMKDSKTRDLLAQQHGSSALRWRPQTLWMCSRHLWSEGYDYCDTHKHNEWQGYAALTAAAYTKLLLSVVPVSRTDERSKKNNNRVYHWMVPLARNPRFVGRQDVIKKLEQSITVHKGAEKVAVTGLGGAGKTQVVLELAYRIRDRDRESSL</sequence>
<dbReference type="InterPro" id="IPR027417">
    <property type="entry name" value="P-loop_NTPase"/>
</dbReference>
<dbReference type="HOGENOM" id="CLU_000288_34_22_1"/>
<accession>A0A017SIZ8</accession>
<dbReference type="PANTHER" id="PTHR46082:SF11">
    <property type="entry name" value="AAA+ ATPASE DOMAIN-CONTAINING PROTEIN-RELATED"/>
    <property type="match status" value="1"/>
</dbReference>
<dbReference type="Gene3D" id="3.40.50.300">
    <property type="entry name" value="P-loop containing nucleotide triphosphate hydrolases"/>
    <property type="match status" value="1"/>
</dbReference>
<dbReference type="PANTHER" id="PTHR46082">
    <property type="entry name" value="ATP/GTP-BINDING PROTEIN-RELATED"/>
    <property type="match status" value="1"/>
</dbReference>
<dbReference type="OrthoDB" id="1577640at2759"/>
<name>A0A017SIZ8_ASPRC</name>
<evidence type="ECO:0000313" key="2">
    <source>
        <dbReference type="Proteomes" id="UP000019804"/>
    </source>
</evidence>
<dbReference type="SUPFAM" id="SSF52540">
    <property type="entry name" value="P-loop containing nucleoside triphosphate hydrolases"/>
    <property type="match status" value="1"/>
</dbReference>
<protein>
    <recommendedName>
        <fullName evidence="3">Nucleoside phosphorylase domain-containing protein</fullName>
    </recommendedName>
</protein>
<dbReference type="GO" id="GO:0003824">
    <property type="term" value="F:catalytic activity"/>
    <property type="evidence" value="ECO:0007669"/>
    <property type="project" value="InterPro"/>
</dbReference>
<dbReference type="InterPro" id="IPR053137">
    <property type="entry name" value="NLR-like"/>
</dbReference>